<dbReference type="InterPro" id="IPR005467">
    <property type="entry name" value="His_kinase_dom"/>
</dbReference>
<protein>
    <submittedName>
        <fullName evidence="11">PAS domain-containing sensor histidine kinase</fullName>
    </submittedName>
</protein>
<evidence type="ECO:0000313" key="11">
    <source>
        <dbReference type="EMBL" id="XCH33806.1"/>
    </source>
</evidence>
<keyword evidence="4" id="KW-0812">Transmembrane</keyword>
<dbReference type="PANTHER" id="PTHR24421">
    <property type="entry name" value="NITRATE/NITRITE SENSOR PROTEIN NARX-RELATED"/>
    <property type="match status" value="1"/>
</dbReference>
<evidence type="ECO:0000256" key="7">
    <source>
        <dbReference type="ARBA" id="ARBA00023012"/>
    </source>
</evidence>
<reference evidence="11" key="1">
    <citation type="submission" date="2024-06" db="EMBL/GenBank/DDBJ databases">
        <title>A Novel Isolate, Dehalogenimonas sp. Strain 4OHTPN, Dechlorinates Aromatic 4 Hydroxy chlorothalonil by a Novel Reductive Dehalogenase.</title>
        <authorList>
            <person name="Liu G."/>
        </authorList>
    </citation>
    <scope>NUCLEOTIDE SEQUENCE</scope>
    <source>
        <strain evidence="11">4OHTPN</strain>
    </source>
</reference>
<comment type="subcellular location">
    <subcellularLocation>
        <location evidence="1">Cell membrane</location>
        <topology evidence="1">Multi-pass membrane protein</topology>
    </subcellularLocation>
</comment>
<evidence type="ECO:0000256" key="5">
    <source>
        <dbReference type="ARBA" id="ARBA00022777"/>
    </source>
</evidence>
<evidence type="ECO:0000259" key="10">
    <source>
        <dbReference type="PROSITE" id="PS50112"/>
    </source>
</evidence>
<keyword evidence="8" id="KW-0472">Membrane</keyword>
<dbReference type="AlphaFoldDB" id="A0AAU8GA27"/>
<dbReference type="InterPro" id="IPR050482">
    <property type="entry name" value="Sensor_HK_TwoCompSys"/>
</dbReference>
<name>A0AAU8GA27_9CHLR</name>
<dbReference type="InterPro" id="IPR011712">
    <property type="entry name" value="Sig_transdc_His_kin_sub3_dim/P"/>
</dbReference>
<evidence type="ECO:0000256" key="2">
    <source>
        <dbReference type="ARBA" id="ARBA00022475"/>
    </source>
</evidence>
<evidence type="ECO:0000259" key="9">
    <source>
        <dbReference type="PROSITE" id="PS50109"/>
    </source>
</evidence>
<dbReference type="Gene3D" id="3.30.565.10">
    <property type="entry name" value="Histidine kinase-like ATPase, C-terminal domain"/>
    <property type="match status" value="1"/>
</dbReference>
<dbReference type="RefSeq" id="WP_353715014.1">
    <property type="nucleotide sequence ID" value="NZ_CP159307.1"/>
</dbReference>
<dbReference type="InterPro" id="IPR003594">
    <property type="entry name" value="HATPase_dom"/>
</dbReference>
<dbReference type="NCBIfam" id="TIGR00229">
    <property type="entry name" value="sensory_box"/>
    <property type="match status" value="1"/>
</dbReference>
<dbReference type="Gene3D" id="1.20.5.1930">
    <property type="match status" value="1"/>
</dbReference>
<accession>A0AAU8GA27</accession>
<dbReference type="SMART" id="SM00387">
    <property type="entry name" value="HATPase_c"/>
    <property type="match status" value="1"/>
</dbReference>
<dbReference type="SMART" id="SM00091">
    <property type="entry name" value="PAS"/>
    <property type="match status" value="1"/>
</dbReference>
<dbReference type="InterPro" id="IPR035965">
    <property type="entry name" value="PAS-like_dom_sf"/>
</dbReference>
<dbReference type="GO" id="GO:0005886">
    <property type="term" value="C:plasma membrane"/>
    <property type="evidence" value="ECO:0007669"/>
    <property type="project" value="UniProtKB-SubCell"/>
</dbReference>
<dbReference type="Gene3D" id="3.30.450.20">
    <property type="entry name" value="PAS domain"/>
    <property type="match status" value="1"/>
</dbReference>
<dbReference type="Pfam" id="PF13188">
    <property type="entry name" value="PAS_8"/>
    <property type="match status" value="1"/>
</dbReference>
<dbReference type="CDD" id="cd00130">
    <property type="entry name" value="PAS"/>
    <property type="match status" value="1"/>
</dbReference>
<dbReference type="CDD" id="cd16917">
    <property type="entry name" value="HATPase_UhpB-NarQ-NarX-like"/>
    <property type="match status" value="1"/>
</dbReference>
<dbReference type="SUPFAM" id="SSF55785">
    <property type="entry name" value="PYP-like sensor domain (PAS domain)"/>
    <property type="match status" value="1"/>
</dbReference>
<keyword evidence="3" id="KW-0808">Transferase</keyword>
<dbReference type="PANTHER" id="PTHR24421:SF37">
    <property type="entry name" value="SENSOR HISTIDINE KINASE NARS"/>
    <property type="match status" value="1"/>
</dbReference>
<keyword evidence="5 11" id="KW-0418">Kinase</keyword>
<evidence type="ECO:0000256" key="6">
    <source>
        <dbReference type="ARBA" id="ARBA00022989"/>
    </source>
</evidence>
<evidence type="ECO:0000256" key="1">
    <source>
        <dbReference type="ARBA" id="ARBA00004651"/>
    </source>
</evidence>
<dbReference type="Pfam" id="PF02518">
    <property type="entry name" value="HATPase_c"/>
    <property type="match status" value="1"/>
</dbReference>
<dbReference type="Pfam" id="PF07730">
    <property type="entry name" value="HisKA_3"/>
    <property type="match status" value="1"/>
</dbReference>
<gene>
    <name evidence="11" type="ORF">ABV300_02725</name>
</gene>
<dbReference type="EMBL" id="CP159307">
    <property type="protein sequence ID" value="XCH33806.1"/>
    <property type="molecule type" value="Genomic_DNA"/>
</dbReference>
<dbReference type="GO" id="GO:0000155">
    <property type="term" value="F:phosphorelay sensor kinase activity"/>
    <property type="evidence" value="ECO:0007669"/>
    <property type="project" value="InterPro"/>
</dbReference>
<dbReference type="PROSITE" id="PS50112">
    <property type="entry name" value="PAS"/>
    <property type="match status" value="1"/>
</dbReference>
<dbReference type="GO" id="GO:0046983">
    <property type="term" value="F:protein dimerization activity"/>
    <property type="evidence" value="ECO:0007669"/>
    <property type="project" value="InterPro"/>
</dbReference>
<dbReference type="InterPro" id="IPR036890">
    <property type="entry name" value="HATPase_C_sf"/>
</dbReference>
<evidence type="ECO:0000256" key="4">
    <source>
        <dbReference type="ARBA" id="ARBA00022692"/>
    </source>
</evidence>
<dbReference type="PROSITE" id="PS50109">
    <property type="entry name" value="HIS_KIN"/>
    <property type="match status" value="1"/>
</dbReference>
<feature type="domain" description="Histidine kinase" evidence="9">
    <location>
        <begin position="202"/>
        <end position="380"/>
    </location>
</feature>
<keyword evidence="6" id="KW-1133">Transmembrane helix</keyword>
<dbReference type="InterPro" id="IPR000014">
    <property type="entry name" value="PAS"/>
</dbReference>
<sequence>MEKEARYQMLFDNSRDGIALIDAESGLIVDCNKEYQSLTGKTFEELIKMKVWETRPPDQQTAGEMVFREILKRGYGGANLDYVREDGYTVHTGFISRLITIDGKSYVQSLVRDDTERVNKEKELDQYRHRLEEMVQIRTRELTGIVEKLEASIQDSKSKQDQIIRFEHKLRNLTLEYVKAQESERRLLAAELHDRVVQDLVHICHYLSEVLEEATGSQKFQVDEVLQFVRSTLNETRNIMKSLYPVTLTRYGLIELIKQELRLLEDKTGLKVQMTGGLNTRLAPQIETALYRVFHEAILNIMKHSLTSTQVIVSVENSGGIVNLRVSDDGKGFDIDSILTGESGGIEGMRQRIELLGGTFKINSHLTQGTSIDVAVPLEPARWAESKDQERSAP</sequence>
<organism evidence="11">
    <name type="scientific">Dehalogenimonas sp. 4OHTPN</name>
    <dbReference type="NCBI Taxonomy" id="3166643"/>
    <lineage>
        <taxon>Bacteria</taxon>
        <taxon>Bacillati</taxon>
        <taxon>Chloroflexota</taxon>
        <taxon>Dehalococcoidia</taxon>
        <taxon>Dehalococcoidales</taxon>
        <taxon>Dehalococcoidaceae</taxon>
        <taxon>Dehalogenimonas</taxon>
    </lineage>
</organism>
<dbReference type="SUPFAM" id="SSF55874">
    <property type="entry name" value="ATPase domain of HSP90 chaperone/DNA topoisomerase II/histidine kinase"/>
    <property type="match status" value="1"/>
</dbReference>
<keyword evidence="7" id="KW-0902">Two-component regulatory system</keyword>
<evidence type="ECO:0000256" key="8">
    <source>
        <dbReference type="ARBA" id="ARBA00023136"/>
    </source>
</evidence>
<feature type="domain" description="PAS" evidence="10">
    <location>
        <begin position="3"/>
        <end position="74"/>
    </location>
</feature>
<proteinExistence type="predicted"/>
<keyword evidence="2" id="KW-1003">Cell membrane</keyword>
<evidence type="ECO:0000256" key="3">
    <source>
        <dbReference type="ARBA" id="ARBA00022679"/>
    </source>
</evidence>